<accession>A0A9P1G7R0</accession>
<keyword evidence="1" id="KW-0732">Signal</keyword>
<evidence type="ECO:0000313" key="5">
    <source>
        <dbReference type="Proteomes" id="UP001152797"/>
    </source>
</evidence>
<dbReference type="EMBL" id="CAMXCT010002775">
    <property type="protein sequence ID" value="CAI4000342.1"/>
    <property type="molecule type" value="Genomic_DNA"/>
</dbReference>
<sequence length="392" mass="44500">MDDPVLLLTLLAGLLGAPADMKKPINTKVSLDKPASQETDIKSVVCLSALKILSRSEFRGLDGLWASCLLQMFGLFTDTLNGDVFLSLGFHHCGTLVFRVQEVETDLWAVCPGQLSISQARDTVKIMHLAHVAKPDAFDEEYKGVPYKICLPHQNESGQLLLMRDGYNLSLVRYFLERGSLEFMTEAHVQQLCIALSVKTPKFKESKVGMKSKLKGLIDFFCAELSETDRETMLQRLLSTGRTKAQTCKTQVLHEVMEVLQGDEEEEQFRDLRDEVDDKWRHSFIIERMGHSKEAASVITPEPIKKLRPPLAAVLLVWQISWFAFEAYYPLAGVEPEKKLQKREESNKKKNPYFNVSFIQNKAHAVPSLVALCEFPVVPIQEGWRRFLTVFH</sequence>
<reference evidence="2" key="1">
    <citation type="submission" date="2022-10" db="EMBL/GenBank/DDBJ databases">
        <authorList>
            <person name="Chen Y."/>
            <person name="Dougan E. K."/>
            <person name="Chan C."/>
            <person name="Rhodes N."/>
            <person name="Thang M."/>
        </authorList>
    </citation>
    <scope>NUCLEOTIDE SEQUENCE</scope>
</reference>
<dbReference type="EMBL" id="CAMXCT030002775">
    <property type="protein sequence ID" value="CAL4787654.1"/>
    <property type="molecule type" value="Genomic_DNA"/>
</dbReference>
<protein>
    <submittedName>
        <fullName evidence="4">Hemicentin-1</fullName>
    </submittedName>
</protein>
<dbReference type="EMBL" id="CAMXCT020002775">
    <property type="protein sequence ID" value="CAL1153717.1"/>
    <property type="molecule type" value="Genomic_DNA"/>
</dbReference>
<comment type="caution">
    <text evidence="2">The sequence shown here is derived from an EMBL/GenBank/DDBJ whole genome shotgun (WGS) entry which is preliminary data.</text>
</comment>
<evidence type="ECO:0000256" key="1">
    <source>
        <dbReference type="SAM" id="SignalP"/>
    </source>
</evidence>
<evidence type="ECO:0000313" key="3">
    <source>
        <dbReference type="EMBL" id="CAL1153717.1"/>
    </source>
</evidence>
<gene>
    <name evidence="2" type="ORF">C1SCF055_LOCUS26464</name>
</gene>
<evidence type="ECO:0000313" key="4">
    <source>
        <dbReference type="EMBL" id="CAL4787654.1"/>
    </source>
</evidence>
<proteinExistence type="predicted"/>
<name>A0A9P1G7R0_9DINO</name>
<dbReference type="Proteomes" id="UP001152797">
    <property type="component" value="Unassembled WGS sequence"/>
</dbReference>
<dbReference type="AlphaFoldDB" id="A0A9P1G7R0"/>
<keyword evidence="5" id="KW-1185">Reference proteome</keyword>
<evidence type="ECO:0000313" key="2">
    <source>
        <dbReference type="EMBL" id="CAI4000342.1"/>
    </source>
</evidence>
<feature type="signal peptide" evidence="1">
    <location>
        <begin position="1"/>
        <end position="16"/>
    </location>
</feature>
<reference evidence="3" key="2">
    <citation type="submission" date="2024-04" db="EMBL/GenBank/DDBJ databases">
        <authorList>
            <person name="Chen Y."/>
            <person name="Shah S."/>
            <person name="Dougan E. K."/>
            <person name="Thang M."/>
            <person name="Chan C."/>
        </authorList>
    </citation>
    <scope>NUCLEOTIDE SEQUENCE [LARGE SCALE GENOMIC DNA]</scope>
</reference>
<feature type="chain" id="PRO_5043272551" evidence="1">
    <location>
        <begin position="17"/>
        <end position="392"/>
    </location>
</feature>
<organism evidence="2">
    <name type="scientific">Cladocopium goreaui</name>
    <dbReference type="NCBI Taxonomy" id="2562237"/>
    <lineage>
        <taxon>Eukaryota</taxon>
        <taxon>Sar</taxon>
        <taxon>Alveolata</taxon>
        <taxon>Dinophyceae</taxon>
        <taxon>Suessiales</taxon>
        <taxon>Symbiodiniaceae</taxon>
        <taxon>Cladocopium</taxon>
    </lineage>
</organism>